<dbReference type="Proteomes" id="UP001163328">
    <property type="component" value="Chromosome"/>
</dbReference>
<name>A0ABY6LX16_9FLAO</name>
<dbReference type="EMBL" id="CP081495">
    <property type="protein sequence ID" value="UYW00874.1"/>
    <property type="molecule type" value="Genomic_DNA"/>
</dbReference>
<evidence type="ECO:0000313" key="2">
    <source>
        <dbReference type="EMBL" id="UYW00874.1"/>
    </source>
</evidence>
<dbReference type="Pfam" id="PF10136">
    <property type="entry name" value="SpecificRecomb"/>
    <property type="match status" value="1"/>
</dbReference>
<keyword evidence="1" id="KW-0472">Membrane</keyword>
<dbReference type="InterPro" id="IPR011385">
    <property type="entry name" value="Site-sp_rcmbase"/>
</dbReference>
<keyword evidence="3" id="KW-1185">Reference proteome</keyword>
<keyword evidence="1" id="KW-1133">Transmembrane helix</keyword>
<evidence type="ECO:0000313" key="3">
    <source>
        <dbReference type="Proteomes" id="UP001163328"/>
    </source>
</evidence>
<keyword evidence="1" id="KW-0812">Transmembrane</keyword>
<feature type="transmembrane region" description="Helical" evidence="1">
    <location>
        <begin position="6"/>
        <end position="33"/>
    </location>
</feature>
<organism evidence="2 3">
    <name type="scientific">Flavobacterium agricola</name>
    <dbReference type="NCBI Taxonomy" id="2870839"/>
    <lineage>
        <taxon>Bacteria</taxon>
        <taxon>Pseudomonadati</taxon>
        <taxon>Bacteroidota</taxon>
        <taxon>Flavobacteriia</taxon>
        <taxon>Flavobacteriales</taxon>
        <taxon>Flavobacteriaceae</taxon>
        <taxon>Flavobacterium</taxon>
    </lineage>
</organism>
<gene>
    <name evidence="2" type="ORF">K5I29_10220</name>
</gene>
<accession>A0ABY6LX16</accession>
<protein>
    <submittedName>
        <fullName evidence="2">Site-specific recombinase</fullName>
    </submittedName>
</protein>
<sequence length="74" mass="8848">MPCLYIYIWCLLGVFIIGFFNFIVSFSLSLFLAMRSRSIPFREFILVNQAIFARFKKHPQTFFFPPKNAKKEFL</sequence>
<reference evidence="2" key="1">
    <citation type="submission" date="2021-08" db="EMBL/GenBank/DDBJ databases">
        <title>Flavobacterium sp. strain CC-SYL302.</title>
        <authorList>
            <person name="Lin S.-Y."/>
            <person name="Lee T.-H."/>
            <person name="Young C.-C."/>
        </authorList>
    </citation>
    <scope>NUCLEOTIDE SEQUENCE</scope>
    <source>
        <strain evidence="2">CC-SYL302</strain>
    </source>
</reference>
<proteinExistence type="predicted"/>
<evidence type="ECO:0000256" key="1">
    <source>
        <dbReference type="SAM" id="Phobius"/>
    </source>
</evidence>